<evidence type="ECO:0000313" key="10">
    <source>
        <dbReference type="Proteomes" id="UP000664398"/>
    </source>
</evidence>
<comment type="similarity">
    <text evidence="2">Belongs to the autoinducer-2 exporter (AI-2E) (TC 2.A.86) family.</text>
</comment>
<protein>
    <submittedName>
        <fullName evidence="9">AI-2E family transporter</fullName>
    </submittedName>
</protein>
<dbReference type="EMBL" id="JAGDYL010000004">
    <property type="protein sequence ID" value="MBO1804332.1"/>
    <property type="molecule type" value="Genomic_DNA"/>
</dbReference>
<keyword evidence="5 8" id="KW-0812">Transmembrane</keyword>
<evidence type="ECO:0000256" key="1">
    <source>
        <dbReference type="ARBA" id="ARBA00004651"/>
    </source>
</evidence>
<evidence type="ECO:0000256" key="2">
    <source>
        <dbReference type="ARBA" id="ARBA00009773"/>
    </source>
</evidence>
<dbReference type="InterPro" id="IPR002549">
    <property type="entry name" value="AI-2E-like"/>
</dbReference>
<evidence type="ECO:0000256" key="8">
    <source>
        <dbReference type="SAM" id="Phobius"/>
    </source>
</evidence>
<dbReference type="GO" id="GO:0005886">
    <property type="term" value="C:plasma membrane"/>
    <property type="evidence" value="ECO:0007669"/>
    <property type="project" value="UniProtKB-SubCell"/>
</dbReference>
<feature type="transmembrane region" description="Helical" evidence="8">
    <location>
        <begin position="294"/>
        <end position="319"/>
    </location>
</feature>
<evidence type="ECO:0000256" key="3">
    <source>
        <dbReference type="ARBA" id="ARBA00022448"/>
    </source>
</evidence>
<comment type="caution">
    <text evidence="9">The sequence shown here is derived from an EMBL/GenBank/DDBJ whole genome shotgun (WGS) entry which is preliminary data.</text>
</comment>
<comment type="subcellular location">
    <subcellularLocation>
        <location evidence="1">Cell membrane</location>
        <topology evidence="1">Multi-pass membrane protein</topology>
    </subcellularLocation>
</comment>
<feature type="transmembrane region" description="Helical" evidence="8">
    <location>
        <begin position="46"/>
        <end position="70"/>
    </location>
</feature>
<feature type="transmembrane region" description="Helical" evidence="8">
    <location>
        <begin position="104"/>
        <end position="129"/>
    </location>
</feature>
<feature type="transmembrane region" description="Helical" evidence="8">
    <location>
        <begin position="340"/>
        <end position="373"/>
    </location>
</feature>
<keyword evidence="4" id="KW-1003">Cell membrane</keyword>
<keyword evidence="10" id="KW-1185">Reference proteome</keyword>
<keyword evidence="7 8" id="KW-0472">Membrane</keyword>
<dbReference type="PANTHER" id="PTHR21716:SF53">
    <property type="entry name" value="PERMEASE PERM-RELATED"/>
    <property type="match status" value="1"/>
</dbReference>
<feature type="transmembrane region" description="Helical" evidence="8">
    <location>
        <begin position="76"/>
        <end position="97"/>
    </location>
</feature>
<name>A0A939LXQ4_9MICO</name>
<dbReference type="Pfam" id="PF01594">
    <property type="entry name" value="AI-2E_transport"/>
    <property type="match status" value="1"/>
</dbReference>
<organism evidence="9 10">
    <name type="scientific">Leucobacter ruminantium</name>
    <dbReference type="NCBI Taxonomy" id="1289170"/>
    <lineage>
        <taxon>Bacteria</taxon>
        <taxon>Bacillati</taxon>
        <taxon>Actinomycetota</taxon>
        <taxon>Actinomycetes</taxon>
        <taxon>Micrococcales</taxon>
        <taxon>Microbacteriaceae</taxon>
        <taxon>Leucobacter</taxon>
    </lineage>
</organism>
<dbReference type="PANTHER" id="PTHR21716">
    <property type="entry name" value="TRANSMEMBRANE PROTEIN"/>
    <property type="match status" value="1"/>
</dbReference>
<proteinExistence type="inferred from homology"/>
<evidence type="ECO:0000256" key="4">
    <source>
        <dbReference type="ARBA" id="ARBA00022475"/>
    </source>
</evidence>
<feature type="transmembrane region" description="Helical" evidence="8">
    <location>
        <begin position="183"/>
        <end position="208"/>
    </location>
</feature>
<dbReference type="AlphaFoldDB" id="A0A939LXQ4"/>
<keyword evidence="6 8" id="KW-1133">Transmembrane helix</keyword>
<keyword evidence="3" id="KW-0813">Transport</keyword>
<feature type="transmembrane region" description="Helical" evidence="8">
    <location>
        <begin position="270"/>
        <end position="288"/>
    </location>
</feature>
<dbReference type="Proteomes" id="UP000664398">
    <property type="component" value="Unassembled WGS sequence"/>
</dbReference>
<reference evidence="9" key="1">
    <citation type="submission" date="2021-03" db="EMBL/GenBank/DDBJ databases">
        <title>Leucobacter chromiisoli sp. nov., isolated from chromium-containing soil of chemical plant.</title>
        <authorList>
            <person name="Xu Z."/>
        </authorList>
    </citation>
    <scope>NUCLEOTIDE SEQUENCE</scope>
    <source>
        <strain evidence="9">A2</strain>
    </source>
</reference>
<sequence>MFGGRRLRELNARMNDLEVRAGTRGRGGSDGLAESSRARRAWGDSFGLLATRALQIIVVLVLTTVVVIGLRTLSTVVIPILLALIFASTFAPVMGWLRARIPAALATVLVLLTIVLLLTAVGWLIVWAVKDQWDDLSTQAQDGFAQVLDWVKTLPFAPDHEQLMEWRDTIVDFLTSSQFGSGALAGVGVVTNFITGFVLMVVVLFFFLKDGPQIWRFLLRPFEGAALARAERAGAKTVDTLGHYVRGTASVAAVDAIGIGIGLVILQVPLALPLAVLVFVLAFIPIVGATLAGILAALVALVANGPLSAVLVVGVVVLVNQLEGNFLQPVLMGRALKLHSLVILLALTIGTVLSGVLGAVLAVPIAAVAWGVIQVWDGPDLPAKPFRPKPGETD</sequence>
<evidence type="ECO:0000256" key="5">
    <source>
        <dbReference type="ARBA" id="ARBA00022692"/>
    </source>
</evidence>
<accession>A0A939LXQ4</accession>
<evidence type="ECO:0000313" key="9">
    <source>
        <dbReference type="EMBL" id="MBO1804332.1"/>
    </source>
</evidence>
<dbReference type="GO" id="GO:0055085">
    <property type="term" value="P:transmembrane transport"/>
    <property type="evidence" value="ECO:0007669"/>
    <property type="project" value="TreeGrafter"/>
</dbReference>
<evidence type="ECO:0000256" key="6">
    <source>
        <dbReference type="ARBA" id="ARBA00022989"/>
    </source>
</evidence>
<evidence type="ECO:0000256" key="7">
    <source>
        <dbReference type="ARBA" id="ARBA00023136"/>
    </source>
</evidence>
<gene>
    <name evidence="9" type="ORF">J4H91_03245</name>
</gene>